<dbReference type="HOGENOM" id="CLU_1116177_0_0_1"/>
<proteinExistence type="predicted"/>
<dbReference type="Proteomes" id="UP000016933">
    <property type="component" value="Unassembled WGS sequence"/>
</dbReference>
<accession>N1PME2</accession>
<reference evidence="3" key="1">
    <citation type="journal article" date="2012" name="PLoS Genet.">
        <title>The genomes of the fungal plant pathogens Cladosporium fulvum and Dothistroma septosporum reveal adaptation to different hosts and lifestyles but also signatures of common ancestry.</title>
        <authorList>
            <person name="de Wit P.J.G.M."/>
            <person name="van der Burgt A."/>
            <person name="Oekmen B."/>
            <person name="Stergiopoulos I."/>
            <person name="Abd-Elsalam K.A."/>
            <person name="Aerts A.L."/>
            <person name="Bahkali A.H."/>
            <person name="Beenen H.G."/>
            <person name="Chettri P."/>
            <person name="Cox M.P."/>
            <person name="Datema E."/>
            <person name="de Vries R.P."/>
            <person name="Dhillon B."/>
            <person name="Ganley A.R."/>
            <person name="Griffiths S.A."/>
            <person name="Guo Y."/>
            <person name="Hamelin R.C."/>
            <person name="Henrissat B."/>
            <person name="Kabir M.S."/>
            <person name="Jashni M.K."/>
            <person name="Kema G."/>
            <person name="Klaubauf S."/>
            <person name="Lapidus A."/>
            <person name="Levasseur A."/>
            <person name="Lindquist E."/>
            <person name="Mehrabi R."/>
            <person name="Ohm R.A."/>
            <person name="Owen T.J."/>
            <person name="Salamov A."/>
            <person name="Schwelm A."/>
            <person name="Schijlen E."/>
            <person name="Sun H."/>
            <person name="van den Burg H.A."/>
            <person name="van Ham R.C.H.J."/>
            <person name="Zhang S."/>
            <person name="Goodwin S.B."/>
            <person name="Grigoriev I.V."/>
            <person name="Collemare J."/>
            <person name="Bradshaw R.E."/>
        </authorList>
    </citation>
    <scope>NUCLEOTIDE SEQUENCE [LARGE SCALE GENOMIC DNA]</scope>
    <source>
        <strain evidence="3">NZE10 / CBS 128990</strain>
    </source>
</reference>
<organism evidence="2 3">
    <name type="scientific">Dothistroma septosporum (strain NZE10 / CBS 128990)</name>
    <name type="common">Red band needle blight fungus</name>
    <name type="synonym">Mycosphaerella pini</name>
    <dbReference type="NCBI Taxonomy" id="675120"/>
    <lineage>
        <taxon>Eukaryota</taxon>
        <taxon>Fungi</taxon>
        <taxon>Dikarya</taxon>
        <taxon>Ascomycota</taxon>
        <taxon>Pezizomycotina</taxon>
        <taxon>Dothideomycetes</taxon>
        <taxon>Dothideomycetidae</taxon>
        <taxon>Mycosphaerellales</taxon>
        <taxon>Mycosphaerellaceae</taxon>
        <taxon>Dothistroma</taxon>
    </lineage>
</organism>
<dbReference type="InterPro" id="IPR001810">
    <property type="entry name" value="F-box_dom"/>
</dbReference>
<feature type="domain" description="F-box" evidence="1">
    <location>
        <begin position="41"/>
        <end position="69"/>
    </location>
</feature>
<name>N1PME2_DOTSN</name>
<dbReference type="STRING" id="675120.N1PME2"/>
<gene>
    <name evidence="2" type="ORF">DOTSEDRAFT_81418</name>
</gene>
<dbReference type="EMBL" id="KB446541">
    <property type="protein sequence ID" value="EME42581.1"/>
    <property type="molecule type" value="Genomic_DNA"/>
</dbReference>
<sequence>MAKRKRSRDKSGRFISEFTTAHQDVALAKRQPASTRTFNINEILEMVLLKLPTRDLLLSQRVCRTWRNTSVLSTHIRRALFLEPAPCGDISYIDWRLDDRGYYSSSVCNLHLGEHLRGPDKTSPPQRYPAHWGKTRGDASEYRIFVNPLLTPIFPVLSETGVYFEETLEDLSAAVKRPEASWRGMTITQPPINCMALEWDSEDSDGDWLVQPIVKAQGSTGICMAGLFDRLVGIGRPAWIQGSDEWETWGGLEDLGKICVSSASSSTRASTK</sequence>
<dbReference type="OrthoDB" id="3800738at2759"/>
<dbReference type="eggNOG" id="ENOG502RHG8">
    <property type="taxonomic scope" value="Eukaryota"/>
</dbReference>
<protein>
    <recommendedName>
        <fullName evidence="1">F-box domain-containing protein</fullName>
    </recommendedName>
</protein>
<evidence type="ECO:0000313" key="3">
    <source>
        <dbReference type="Proteomes" id="UP000016933"/>
    </source>
</evidence>
<keyword evidence="3" id="KW-1185">Reference proteome</keyword>
<dbReference type="OMA" id="QPPINCM"/>
<reference evidence="2 3" key="2">
    <citation type="journal article" date="2012" name="PLoS Pathog.">
        <title>Diverse lifestyles and strategies of plant pathogenesis encoded in the genomes of eighteen Dothideomycetes fungi.</title>
        <authorList>
            <person name="Ohm R.A."/>
            <person name="Feau N."/>
            <person name="Henrissat B."/>
            <person name="Schoch C.L."/>
            <person name="Horwitz B.A."/>
            <person name="Barry K.W."/>
            <person name="Condon B.J."/>
            <person name="Copeland A.C."/>
            <person name="Dhillon B."/>
            <person name="Glaser F."/>
            <person name="Hesse C.N."/>
            <person name="Kosti I."/>
            <person name="LaButti K."/>
            <person name="Lindquist E.A."/>
            <person name="Lucas S."/>
            <person name="Salamov A.A."/>
            <person name="Bradshaw R.E."/>
            <person name="Ciuffetti L."/>
            <person name="Hamelin R.C."/>
            <person name="Kema G.H.J."/>
            <person name="Lawrence C."/>
            <person name="Scott J.A."/>
            <person name="Spatafora J.W."/>
            <person name="Turgeon B.G."/>
            <person name="de Wit P.J.G.M."/>
            <person name="Zhong S."/>
            <person name="Goodwin S.B."/>
            <person name="Grigoriev I.V."/>
        </authorList>
    </citation>
    <scope>NUCLEOTIDE SEQUENCE [LARGE SCALE GENOMIC DNA]</scope>
    <source>
        <strain evidence="3">NZE10 / CBS 128990</strain>
    </source>
</reference>
<dbReference type="Pfam" id="PF00646">
    <property type="entry name" value="F-box"/>
    <property type="match status" value="1"/>
</dbReference>
<evidence type="ECO:0000259" key="1">
    <source>
        <dbReference type="Pfam" id="PF00646"/>
    </source>
</evidence>
<dbReference type="InterPro" id="IPR036047">
    <property type="entry name" value="F-box-like_dom_sf"/>
</dbReference>
<dbReference type="SUPFAM" id="SSF81383">
    <property type="entry name" value="F-box domain"/>
    <property type="match status" value="1"/>
</dbReference>
<dbReference type="AlphaFoldDB" id="N1PME2"/>
<evidence type="ECO:0000313" key="2">
    <source>
        <dbReference type="EMBL" id="EME42581.1"/>
    </source>
</evidence>